<dbReference type="Proteomes" id="UP001297540">
    <property type="component" value="Chromosome"/>
</dbReference>
<dbReference type="KEGG" id="paeb:NCGM1900_2002"/>
<evidence type="ECO:0000313" key="2">
    <source>
        <dbReference type="EMBL" id="CRO67527.1"/>
    </source>
</evidence>
<evidence type="ECO:0000256" key="1">
    <source>
        <dbReference type="SAM" id="MobiDB-lite"/>
    </source>
</evidence>
<evidence type="ECO:0000313" key="9">
    <source>
        <dbReference type="EMBL" id="WOS76389.1"/>
    </source>
</evidence>
<dbReference type="PROSITE" id="PS51257">
    <property type="entry name" value="PROKAR_LIPOPROTEIN"/>
    <property type="match status" value="1"/>
</dbReference>
<evidence type="ECO:0000313" key="11">
    <source>
        <dbReference type="Proteomes" id="UP000194857"/>
    </source>
</evidence>
<evidence type="ECO:0000313" key="13">
    <source>
        <dbReference type="Proteomes" id="UP000270834"/>
    </source>
</evidence>
<proteinExistence type="predicted"/>
<dbReference type="EMBL" id="CVVU01000133">
    <property type="protein sequence ID" value="CRO67527.1"/>
    <property type="molecule type" value="Genomic_DNA"/>
</dbReference>
<dbReference type="Proteomes" id="UP000270834">
    <property type="component" value="Unassembled WGS sequence"/>
</dbReference>
<name>A0A071KTX1_PSEAI</name>
<reference evidence="3 15" key="8">
    <citation type="submission" date="2019-11" db="EMBL/GenBank/DDBJ databases">
        <title>Genomes of ocular Pseudomonas aeruginosa isolates.</title>
        <authorList>
            <person name="Khan M."/>
            <person name="Rice S.A."/>
            <person name="Willcox M.D.P."/>
            <person name="Stapleton F."/>
        </authorList>
    </citation>
    <scope>NUCLEOTIDE SEQUENCE [LARGE SCALE GENOMIC DNA]</scope>
    <source>
        <strain evidence="3 15">PA221</strain>
    </source>
</reference>
<accession>A0A071KTX1</accession>
<sequence>MGTALRYSLLWASTVFVSSCGSLLPSERAEVQSPFVDYLDAELRYSQAQPGSTTRSQLFGLGFDPLTQGNGRMLSFIDVRLMFIQPNIPIDYLPGGLVQCLEAKDRCIGYAFDFSKTDTQRVGSFWADVFNFRKKRELQGWSFKAVFVFVNDVLVHKVSNGEPNIHRLEDKKNPLGPLQGAGEYFSDKLR</sequence>
<evidence type="ECO:0000313" key="15">
    <source>
        <dbReference type="Proteomes" id="UP000433532"/>
    </source>
</evidence>
<evidence type="ECO:0000313" key="4">
    <source>
        <dbReference type="EMBL" id="MZZ16905.1"/>
    </source>
</evidence>
<dbReference type="EMBL" id="NFFZ01000005">
    <property type="protein sequence ID" value="OTI62370.1"/>
    <property type="molecule type" value="Genomic_DNA"/>
</dbReference>
<protein>
    <submittedName>
        <fullName evidence="3">Uncharacterized protein</fullName>
    </submittedName>
</protein>
<evidence type="ECO:0000313" key="5">
    <source>
        <dbReference type="EMBL" id="OTI62370.1"/>
    </source>
</evidence>
<evidence type="ECO:0000313" key="7">
    <source>
        <dbReference type="EMBL" id="RMS48551.1"/>
    </source>
</evidence>
<dbReference type="OMA" id="GEPKIDQ"/>
<evidence type="ECO:0000313" key="3">
    <source>
        <dbReference type="EMBL" id="MUI37872.1"/>
    </source>
</evidence>
<reference evidence="8 14" key="7">
    <citation type="submission" date="2019-01" db="EMBL/GenBank/DDBJ databases">
        <title>The Pseudomonas aeruginosa pan-genome provides new insights on its population structure, horizontal gene transfer and pathogenicity.</title>
        <authorList>
            <person name="Freschi L."/>
            <person name="Vincent A.T."/>
            <person name="Jeukens J."/>
            <person name="Emond-Rheault J.-G."/>
            <person name="Kukavica-Ibrulj I."/>
            <person name="Dupont M.-J."/>
            <person name="Charette S.J."/>
            <person name="Boyle B."/>
            <person name="Levesque R.C."/>
        </authorList>
    </citation>
    <scope>NUCLEOTIDE SEQUENCE [LARGE SCALE GENOMIC DNA]</scope>
    <source>
        <strain evidence="8 14">PA-W36</strain>
    </source>
</reference>
<dbReference type="EMBL" id="NSNE01000006">
    <property type="protein sequence ID" value="RPM17024.1"/>
    <property type="molecule type" value="Genomic_DNA"/>
</dbReference>
<evidence type="ECO:0000313" key="12">
    <source>
        <dbReference type="Proteomes" id="UP000253594"/>
    </source>
</evidence>
<dbReference type="Proteomes" id="UP000644192">
    <property type="component" value="Unassembled WGS sequence"/>
</dbReference>
<gene>
    <name evidence="7" type="ORF">ALP65_02742</name>
    <name evidence="5" type="ORF">CAZ10_12445</name>
    <name evidence="6" type="ORF">DT376_29090</name>
    <name evidence="3" type="ORF">GNQ48_22980</name>
    <name evidence="4" type="ORF">GUL26_32060</name>
    <name evidence="8" type="ORF">IPC1295_12705</name>
    <name evidence="9" type="ORF">L4V69_28430</name>
    <name evidence="2" type="ORF">PAERUG_P19_London_7_VIM_2_05_10_02238</name>
</gene>
<reference evidence="5 11" key="3">
    <citation type="submission" date="2017-05" db="EMBL/GenBank/DDBJ databases">
        <authorList>
            <person name="Song R."/>
            <person name="Chenine A.L."/>
            <person name="Ruprecht R.M."/>
        </authorList>
    </citation>
    <scope>NUCLEOTIDE SEQUENCE [LARGE SCALE GENOMIC DNA]</scope>
    <source>
        <strain evidence="5 11">S567_C10_BS</strain>
    </source>
</reference>
<reference evidence="9" key="11">
    <citation type="submission" date="2023-10" db="EMBL/GenBank/DDBJ databases">
        <title>Pathogen: clinical or host-associated sample.</title>
        <authorList>
            <person name="Hergert J."/>
            <person name="Casey R."/>
            <person name="Wagner J."/>
            <person name="Young E.L."/>
            <person name="Oakeson K.F."/>
        </authorList>
    </citation>
    <scope>NUCLEOTIDE SEQUENCE</scope>
    <source>
        <strain evidence="9">2021CK-01020</strain>
    </source>
</reference>
<reference evidence="7 13" key="6">
    <citation type="submission" date="2018-08" db="EMBL/GenBank/DDBJ databases">
        <title>Recombination of ecologically and evolutionarily significant loci maintains genetic cohesion in the Pseudomonas syringae species complex.</title>
        <authorList>
            <person name="Dillon M."/>
            <person name="Thakur S."/>
            <person name="Almeida R.N.D."/>
            <person name="Weir B.S."/>
            <person name="Guttman D.S."/>
        </authorList>
    </citation>
    <scope>NUCLEOTIDE SEQUENCE [LARGE SCALE GENOMIC DNA]</scope>
    <source>
        <strain evidence="7 13">ICMP 7846</strain>
    </source>
</reference>
<reference evidence="6 12" key="5">
    <citation type="submission" date="2018-07" db="EMBL/GenBank/DDBJ databases">
        <title>Mechanisms of high-level aminoglycoside resistance among Gram-negative pathogens in Brazil.</title>
        <authorList>
            <person name="Ballaben A.S."/>
            <person name="Darini A.L.C."/>
            <person name="Doi Y."/>
        </authorList>
    </citation>
    <scope>NUCLEOTIDE SEQUENCE [LARGE SCALE GENOMIC DNA]</scope>
    <source>
        <strain evidence="6 12">B2-305</strain>
    </source>
</reference>
<dbReference type="Proteomes" id="UP000433532">
    <property type="component" value="Unassembled WGS sequence"/>
</dbReference>
<evidence type="ECO:0000313" key="14">
    <source>
        <dbReference type="Proteomes" id="UP000284767"/>
    </source>
</evidence>
<dbReference type="EMBL" id="WOAD01000023">
    <property type="protein sequence ID" value="MUI37872.1"/>
    <property type="molecule type" value="Genomic_DNA"/>
</dbReference>
<reference evidence="10" key="2">
    <citation type="submission" date="2015-06" db="EMBL/GenBank/DDBJ databases">
        <authorList>
            <person name="Radhakrishnan Rajesh"/>
            <person name="Underwood Anthony"/>
            <person name="Al-Shahib Ali"/>
        </authorList>
    </citation>
    <scope>NUCLEOTIDE SEQUENCE [LARGE SCALE GENOMIC DNA]</scope>
    <source>
        <strain evidence="10">P19_London_7_VIM_2_05_10</strain>
    </source>
</reference>
<reference evidence="8 14" key="4">
    <citation type="submission" date="2017-08" db="EMBL/GenBank/DDBJ databases">
        <authorList>
            <person name="Feschi L."/>
            <person name="Jeukens J."/>
            <person name="Emond-Rheault J.-G."/>
            <person name="Kukavica-Ibrulj I."/>
            <person name="Boyle B."/>
            <person name="Levesque R.C."/>
        </authorList>
    </citation>
    <scope>NUCLEOTIDE SEQUENCE [LARGE SCALE GENOMIC DNA]</scope>
    <source>
        <strain evidence="8 14">PA-W36</strain>
    </source>
</reference>
<dbReference type="Proteomes" id="UP000194857">
    <property type="component" value="Unassembled WGS sequence"/>
</dbReference>
<dbReference type="AlphaFoldDB" id="A0A071KTX1"/>
<reference evidence="2" key="1">
    <citation type="submission" date="2015-06" db="EMBL/GenBank/DDBJ databases">
        <authorList>
            <person name="Radhakrishnan R."/>
            <person name="Underwood A."/>
            <person name="Al-Shahib A."/>
        </authorList>
    </citation>
    <scope>NUCLEOTIDE SEQUENCE</scope>
    <source>
        <strain evidence="2">P19_London_7_VIM_2_05_10</strain>
    </source>
</reference>
<evidence type="ECO:0000313" key="10">
    <source>
        <dbReference type="Proteomes" id="UP000045039"/>
    </source>
</evidence>
<evidence type="ECO:0000313" key="8">
    <source>
        <dbReference type="EMBL" id="RPM17024.1"/>
    </source>
</evidence>
<dbReference type="Proteomes" id="UP000284767">
    <property type="component" value="Unassembled WGS sequence"/>
</dbReference>
<feature type="region of interest" description="Disordered" evidence="1">
    <location>
        <begin position="171"/>
        <end position="190"/>
    </location>
</feature>
<dbReference type="Proteomes" id="UP000045039">
    <property type="component" value="Unassembled WGS sequence"/>
</dbReference>
<dbReference type="RefSeq" id="WP_003085577.1">
    <property type="nucleotide sequence ID" value="NZ_AP014622.1"/>
</dbReference>
<organism evidence="3 15">
    <name type="scientific">Pseudomonas aeruginosa</name>
    <dbReference type="NCBI Taxonomy" id="287"/>
    <lineage>
        <taxon>Bacteria</taxon>
        <taxon>Pseudomonadati</taxon>
        <taxon>Pseudomonadota</taxon>
        <taxon>Gammaproteobacteria</taxon>
        <taxon>Pseudomonadales</taxon>
        <taxon>Pseudomonadaceae</taxon>
        <taxon>Pseudomonas</taxon>
    </lineage>
</organism>
<dbReference type="EMBL" id="RBSQ01001048">
    <property type="protein sequence ID" value="RMS48551.1"/>
    <property type="molecule type" value="Genomic_DNA"/>
</dbReference>
<dbReference type="EMBL" id="WXZT01000038">
    <property type="protein sequence ID" value="MZZ16905.1"/>
    <property type="molecule type" value="Genomic_DNA"/>
</dbReference>
<accession>A0A1S1C2H7</accession>
<dbReference type="Proteomes" id="UP000253594">
    <property type="component" value="Unassembled WGS sequence"/>
</dbReference>
<dbReference type="EMBL" id="CP136986">
    <property type="protein sequence ID" value="WOS76389.1"/>
    <property type="molecule type" value="Genomic_DNA"/>
</dbReference>
<dbReference type="EMBL" id="QORE01001408">
    <property type="protein sequence ID" value="RCI71443.1"/>
    <property type="molecule type" value="Genomic_DNA"/>
</dbReference>
<reference evidence="4" key="9">
    <citation type="submission" date="2020-01" db="EMBL/GenBank/DDBJ databases">
        <title>Bacteria Cultured from War Wounds Associated with the Conflict in Eastern Ukraine.</title>
        <authorList>
            <person name="Snesrud E."/>
            <person name="Galac M.R."/>
            <person name="Mc Gann P."/>
            <person name="Valentine K."/>
            <person name="Viacheslav K."/>
        </authorList>
    </citation>
    <scope>NUCLEOTIDE SEQUENCE</scope>
    <source>
        <strain evidence="4">VNMU148</strain>
    </source>
</reference>
<reference evidence="9" key="10">
    <citation type="submission" date="2023-06" db="EMBL/GenBank/DDBJ databases">
        <authorList>
            <consortium name="Clinical and Environmental Microbiology Branch: Whole genome sequencing antimicrobial resistance pathogens in the healthcare setting"/>
        </authorList>
    </citation>
    <scope>NUCLEOTIDE SEQUENCE</scope>
    <source>
        <strain evidence="9">2021CK-01020</strain>
    </source>
</reference>
<evidence type="ECO:0000313" key="6">
    <source>
        <dbReference type="EMBL" id="RCI71443.1"/>
    </source>
</evidence>